<dbReference type="STRING" id="1867952.MTBPR1_100081"/>
<dbReference type="EMBL" id="FLYE01000002">
    <property type="protein sequence ID" value="SCA55440.1"/>
    <property type="molecule type" value="Genomic_DNA"/>
</dbReference>
<dbReference type="SUPFAM" id="SSF82657">
    <property type="entry name" value="BolA-like"/>
    <property type="match status" value="1"/>
</dbReference>
<dbReference type="InterPro" id="IPR050961">
    <property type="entry name" value="BolA/IbaG_stress_morph_reg"/>
</dbReference>
<evidence type="ECO:0000313" key="3">
    <source>
        <dbReference type="EMBL" id="SCA55440.1"/>
    </source>
</evidence>
<name>A0A1C3RDS0_9PROT</name>
<organism evidence="3 4">
    <name type="scientific">Candidatus Terasakiella magnetica</name>
    <dbReference type="NCBI Taxonomy" id="1867952"/>
    <lineage>
        <taxon>Bacteria</taxon>
        <taxon>Pseudomonadati</taxon>
        <taxon>Pseudomonadota</taxon>
        <taxon>Alphaproteobacteria</taxon>
        <taxon>Rhodospirillales</taxon>
        <taxon>Terasakiellaceae</taxon>
        <taxon>Terasakiella</taxon>
    </lineage>
</organism>
<evidence type="ECO:0000256" key="2">
    <source>
        <dbReference type="RuleBase" id="RU003860"/>
    </source>
</evidence>
<sequence length="82" mass="9073">MGEKTMAMEAHEIESMIREALPDAEIRIEDLRGDGDHYAAYVVSPSFEGKNRVQQHQMVYAALQGKMGGDLHALALQTSTPE</sequence>
<evidence type="ECO:0000256" key="1">
    <source>
        <dbReference type="ARBA" id="ARBA00005578"/>
    </source>
</evidence>
<evidence type="ECO:0000313" key="4">
    <source>
        <dbReference type="Proteomes" id="UP000231658"/>
    </source>
</evidence>
<evidence type="ECO:0008006" key="5">
    <source>
        <dbReference type="Google" id="ProtNLM"/>
    </source>
</evidence>
<proteinExistence type="inferred from homology"/>
<dbReference type="InterPro" id="IPR036065">
    <property type="entry name" value="BolA-like_sf"/>
</dbReference>
<dbReference type="PIRSF" id="PIRSF003113">
    <property type="entry name" value="BolA"/>
    <property type="match status" value="1"/>
</dbReference>
<protein>
    <recommendedName>
        <fullName evidence="5">BolA-like protein</fullName>
    </recommendedName>
</protein>
<dbReference type="Pfam" id="PF01722">
    <property type="entry name" value="BolA"/>
    <property type="match status" value="1"/>
</dbReference>
<dbReference type="AlphaFoldDB" id="A0A1C3RDS0"/>
<accession>A0A1C3RDS0</accession>
<dbReference type="InterPro" id="IPR002634">
    <property type="entry name" value="BolA"/>
</dbReference>
<keyword evidence="4" id="KW-1185">Reference proteome</keyword>
<dbReference type="PANTHER" id="PTHR46229:SF2">
    <property type="entry name" value="BOLA-LIKE PROTEIN 1"/>
    <property type="match status" value="1"/>
</dbReference>
<comment type="similarity">
    <text evidence="1 2">Belongs to the BolA/IbaG family.</text>
</comment>
<gene>
    <name evidence="3" type="ORF">MTBPR1_100081</name>
</gene>
<reference evidence="3 4" key="1">
    <citation type="submission" date="2016-07" db="EMBL/GenBank/DDBJ databases">
        <authorList>
            <person name="Lefevre C.T."/>
        </authorList>
    </citation>
    <scope>NUCLEOTIDE SEQUENCE [LARGE SCALE GENOMIC DNA]</scope>
    <source>
        <strain evidence="3">PR1</strain>
    </source>
</reference>
<dbReference type="Proteomes" id="UP000231658">
    <property type="component" value="Unassembled WGS sequence"/>
</dbReference>
<dbReference type="PANTHER" id="PTHR46229">
    <property type="entry name" value="BOLA TRANSCRIPTION REGULATOR"/>
    <property type="match status" value="1"/>
</dbReference>
<dbReference type="Gene3D" id="3.30.300.90">
    <property type="entry name" value="BolA-like"/>
    <property type="match status" value="1"/>
</dbReference>